<keyword evidence="3" id="KW-1185">Reference proteome</keyword>
<protein>
    <submittedName>
        <fullName evidence="2">Krab domain-containing protein</fullName>
    </submittedName>
</protein>
<dbReference type="Proteomes" id="UP000544331">
    <property type="component" value="Unassembled WGS sequence"/>
</dbReference>
<sequence>MVEHQRRSHQQGKTFKDILDDYSSDSDDDKPPSTSQHSAMAWSPRDIVFMEQAIPHGPLHHATSYADFEQQVYGQHVPQQYANRHGIPSNMPQEFHGQPIPDHYIGAPMLRRVTTMPRQMYYVTEQASSTSGKTSYGVAVFNLSHRGLDSK</sequence>
<name>A0A8H5YA39_9HYPO</name>
<dbReference type="AlphaFoldDB" id="A0A8H5YA39"/>
<evidence type="ECO:0000313" key="2">
    <source>
        <dbReference type="EMBL" id="KAF5708459.1"/>
    </source>
</evidence>
<gene>
    <name evidence="2" type="ORF">FMUND_10595</name>
</gene>
<reference evidence="2 3" key="1">
    <citation type="submission" date="2020-05" db="EMBL/GenBank/DDBJ databases">
        <title>Identification and distribution of gene clusters putatively required for synthesis of sphingolipid metabolism inhibitors in phylogenetically diverse species of the filamentous fungus Fusarium.</title>
        <authorList>
            <person name="Kim H.-S."/>
            <person name="Busman M."/>
            <person name="Brown D.W."/>
            <person name="Divon H."/>
            <person name="Uhlig S."/>
            <person name="Proctor R.H."/>
        </authorList>
    </citation>
    <scope>NUCLEOTIDE SEQUENCE [LARGE SCALE GENOMIC DNA]</scope>
    <source>
        <strain evidence="2 3">NRRL 66235</strain>
    </source>
</reference>
<feature type="region of interest" description="Disordered" evidence="1">
    <location>
        <begin position="1"/>
        <end position="41"/>
    </location>
</feature>
<organism evidence="2 3">
    <name type="scientific">Fusarium mundagurra</name>
    <dbReference type="NCBI Taxonomy" id="1567541"/>
    <lineage>
        <taxon>Eukaryota</taxon>
        <taxon>Fungi</taxon>
        <taxon>Dikarya</taxon>
        <taxon>Ascomycota</taxon>
        <taxon>Pezizomycotina</taxon>
        <taxon>Sordariomycetes</taxon>
        <taxon>Hypocreomycetidae</taxon>
        <taxon>Hypocreales</taxon>
        <taxon>Nectriaceae</taxon>
        <taxon>Fusarium</taxon>
        <taxon>Fusarium fujikuroi species complex</taxon>
    </lineage>
</organism>
<comment type="caution">
    <text evidence="2">The sequence shown here is derived from an EMBL/GenBank/DDBJ whole genome shotgun (WGS) entry which is preliminary data.</text>
</comment>
<dbReference type="EMBL" id="JAAOAN010000389">
    <property type="protein sequence ID" value="KAF5708459.1"/>
    <property type="molecule type" value="Genomic_DNA"/>
</dbReference>
<dbReference type="OrthoDB" id="3437960at2759"/>
<feature type="compositionally biased region" description="Basic residues" evidence="1">
    <location>
        <begin position="1"/>
        <end position="10"/>
    </location>
</feature>
<accession>A0A8H5YA39</accession>
<evidence type="ECO:0000313" key="3">
    <source>
        <dbReference type="Proteomes" id="UP000544331"/>
    </source>
</evidence>
<evidence type="ECO:0000256" key="1">
    <source>
        <dbReference type="SAM" id="MobiDB-lite"/>
    </source>
</evidence>
<proteinExistence type="predicted"/>